<evidence type="ECO:0000313" key="1">
    <source>
        <dbReference type="EMBL" id="MDR6208852.1"/>
    </source>
</evidence>
<dbReference type="EMBL" id="JAVIZJ010000001">
    <property type="protein sequence ID" value="MDR6208852.1"/>
    <property type="molecule type" value="Genomic_DNA"/>
</dbReference>
<protein>
    <submittedName>
        <fullName evidence="1">Uncharacterized protein</fullName>
    </submittedName>
</protein>
<keyword evidence="2" id="KW-1185">Reference proteome</keyword>
<sequence length="54" mass="5200">MGTGIIGTIVSLVVGGSVAAVTVVGVVSSQTAAPSQSPIDVNQPASQVIDYGSN</sequence>
<proteinExistence type="predicted"/>
<dbReference type="Proteomes" id="UP001261666">
    <property type="component" value="Unassembled WGS sequence"/>
</dbReference>
<name>A0ACC6IEC9_9ACTN</name>
<evidence type="ECO:0000313" key="2">
    <source>
        <dbReference type="Proteomes" id="UP001261666"/>
    </source>
</evidence>
<gene>
    <name evidence="1" type="ORF">QE364_000540</name>
</gene>
<accession>A0ACC6IEC9</accession>
<organism evidence="1 2">
    <name type="scientific">Nocardioides zeae</name>
    <dbReference type="NCBI Taxonomy" id="1457234"/>
    <lineage>
        <taxon>Bacteria</taxon>
        <taxon>Bacillati</taxon>
        <taxon>Actinomycetota</taxon>
        <taxon>Actinomycetes</taxon>
        <taxon>Propionibacteriales</taxon>
        <taxon>Nocardioidaceae</taxon>
        <taxon>Nocardioides</taxon>
    </lineage>
</organism>
<comment type="caution">
    <text evidence="1">The sequence shown here is derived from an EMBL/GenBank/DDBJ whole genome shotgun (WGS) entry which is preliminary data.</text>
</comment>
<reference evidence="1" key="1">
    <citation type="submission" date="2023-08" db="EMBL/GenBank/DDBJ databases">
        <title>Functional and genomic diversity of the sorghum phyllosphere microbiome.</title>
        <authorList>
            <person name="Shade A."/>
        </authorList>
    </citation>
    <scope>NUCLEOTIDE SEQUENCE</scope>
    <source>
        <strain evidence="1">SORGH_AS_0885</strain>
    </source>
</reference>